<proteinExistence type="predicted"/>
<dbReference type="EMBL" id="CAJOBA010053852">
    <property type="protein sequence ID" value="CAF4268970.1"/>
    <property type="molecule type" value="Genomic_DNA"/>
</dbReference>
<gene>
    <name evidence="1" type="ORF">OVA965_LOCUS35946</name>
    <name evidence="2" type="ORF">TMI583_LOCUS36929</name>
</gene>
<feature type="non-terminal residue" evidence="1">
    <location>
        <position position="1"/>
    </location>
</feature>
<sequence length="65" mass="7255">YVDWIKRVNHASLTDTSDLNQKEPLRNDIEEKPTASCANIVRDDSSSVAKSADRIVDVMYDGLTS</sequence>
<comment type="caution">
    <text evidence="1">The sequence shown here is derived from an EMBL/GenBank/DDBJ whole genome shotgun (WGS) entry which is preliminary data.</text>
</comment>
<protein>
    <submittedName>
        <fullName evidence="1">Uncharacterized protein</fullName>
    </submittedName>
</protein>
<dbReference type="EMBL" id="CAJNOK010031943">
    <property type="protein sequence ID" value="CAF1478182.1"/>
    <property type="molecule type" value="Genomic_DNA"/>
</dbReference>
<reference evidence="1" key="1">
    <citation type="submission" date="2021-02" db="EMBL/GenBank/DDBJ databases">
        <authorList>
            <person name="Nowell W R."/>
        </authorList>
    </citation>
    <scope>NUCLEOTIDE SEQUENCE</scope>
</reference>
<dbReference type="AlphaFoldDB" id="A0A8S2FIA2"/>
<evidence type="ECO:0000313" key="1">
    <source>
        <dbReference type="EMBL" id="CAF1478182.1"/>
    </source>
</evidence>
<organism evidence="1 3">
    <name type="scientific">Didymodactylos carnosus</name>
    <dbReference type="NCBI Taxonomy" id="1234261"/>
    <lineage>
        <taxon>Eukaryota</taxon>
        <taxon>Metazoa</taxon>
        <taxon>Spiralia</taxon>
        <taxon>Gnathifera</taxon>
        <taxon>Rotifera</taxon>
        <taxon>Eurotatoria</taxon>
        <taxon>Bdelloidea</taxon>
        <taxon>Philodinida</taxon>
        <taxon>Philodinidae</taxon>
        <taxon>Didymodactylos</taxon>
    </lineage>
</organism>
<dbReference type="Proteomes" id="UP000682733">
    <property type="component" value="Unassembled WGS sequence"/>
</dbReference>
<accession>A0A8S2FIA2</accession>
<dbReference type="Proteomes" id="UP000677228">
    <property type="component" value="Unassembled WGS sequence"/>
</dbReference>
<evidence type="ECO:0000313" key="2">
    <source>
        <dbReference type="EMBL" id="CAF4268970.1"/>
    </source>
</evidence>
<name>A0A8S2FIA2_9BILA</name>
<evidence type="ECO:0000313" key="3">
    <source>
        <dbReference type="Proteomes" id="UP000677228"/>
    </source>
</evidence>